<dbReference type="EMBL" id="JBJUIK010000008">
    <property type="protein sequence ID" value="KAL3521110.1"/>
    <property type="molecule type" value="Genomic_DNA"/>
</dbReference>
<protein>
    <recommendedName>
        <fullName evidence="2">Factor of DNA methylation 1-5/IDN2 domain-containing protein</fullName>
    </recommendedName>
</protein>
<evidence type="ECO:0000259" key="2">
    <source>
        <dbReference type="Pfam" id="PF03469"/>
    </source>
</evidence>
<dbReference type="InterPro" id="IPR005379">
    <property type="entry name" value="FDM1-5/IDN2_XH"/>
</dbReference>
<dbReference type="PANTHER" id="PTHR21596">
    <property type="entry name" value="RIBONUCLEASE P SUBUNIT P38"/>
    <property type="match status" value="1"/>
</dbReference>
<organism evidence="3 4">
    <name type="scientific">Cinchona calisaya</name>
    <dbReference type="NCBI Taxonomy" id="153742"/>
    <lineage>
        <taxon>Eukaryota</taxon>
        <taxon>Viridiplantae</taxon>
        <taxon>Streptophyta</taxon>
        <taxon>Embryophyta</taxon>
        <taxon>Tracheophyta</taxon>
        <taxon>Spermatophyta</taxon>
        <taxon>Magnoliopsida</taxon>
        <taxon>eudicotyledons</taxon>
        <taxon>Gunneridae</taxon>
        <taxon>Pentapetalae</taxon>
        <taxon>asterids</taxon>
        <taxon>lamiids</taxon>
        <taxon>Gentianales</taxon>
        <taxon>Rubiaceae</taxon>
        <taxon>Cinchonoideae</taxon>
        <taxon>Cinchoneae</taxon>
        <taxon>Cinchona</taxon>
    </lineage>
</organism>
<name>A0ABD2ZRZ2_9GENT</name>
<accession>A0ABD2ZRZ2</accession>
<keyword evidence="4" id="KW-1185">Reference proteome</keyword>
<sequence>MDCINQEVFKKQRRLHISLAKEIDYKNGKLLELECKIKEKDILLKEVLEERQSWKLQLEKLKNKMDHQEQQLGHSGNKEFNHFTQSRNVEFKNMVCLLEPQKMNLDQSVDTMSNKDHELMQLKVHLKELENENADMKDEHQTLITKERMTNDELQDARKEAIRAWQGLSAHHLRKFQIKRMGQIDRKPFEAICTKKCSSGGDWQAECAKLCSHWEERVKNPHWHPFKRVENHGRLIEIIDEDDEQLKELRSESGEDVYKAVTNALMELNEYNPSGKYPVPELWDSRKGRKASLKEIIEYTIKKLKALQTKRKRSL</sequence>
<feature type="coiled-coil region" evidence="1">
    <location>
        <begin position="112"/>
        <end position="146"/>
    </location>
</feature>
<dbReference type="Pfam" id="PF03469">
    <property type="entry name" value="XH"/>
    <property type="match status" value="1"/>
</dbReference>
<dbReference type="InterPro" id="IPR045177">
    <property type="entry name" value="FDM1-5/IDN2"/>
</dbReference>
<feature type="domain" description="Factor of DNA methylation 1-5/IDN2" evidence="2">
    <location>
        <begin position="179"/>
        <end position="310"/>
    </location>
</feature>
<feature type="coiled-coil region" evidence="1">
    <location>
        <begin position="30"/>
        <end position="78"/>
    </location>
</feature>
<reference evidence="3 4" key="1">
    <citation type="submission" date="2024-11" db="EMBL/GenBank/DDBJ databases">
        <title>A near-complete genome assembly of Cinchona calisaya.</title>
        <authorList>
            <person name="Lian D.C."/>
            <person name="Zhao X.W."/>
            <person name="Wei L."/>
        </authorList>
    </citation>
    <scope>NUCLEOTIDE SEQUENCE [LARGE SCALE GENOMIC DNA]</scope>
    <source>
        <tissue evidence="3">Nenye</tissue>
    </source>
</reference>
<gene>
    <name evidence="3" type="ORF">ACH5RR_019259</name>
</gene>
<evidence type="ECO:0000313" key="3">
    <source>
        <dbReference type="EMBL" id="KAL3521110.1"/>
    </source>
</evidence>
<evidence type="ECO:0000256" key="1">
    <source>
        <dbReference type="SAM" id="Coils"/>
    </source>
</evidence>
<keyword evidence="1" id="KW-0175">Coiled coil</keyword>
<proteinExistence type="predicted"/>
<evidence type="ECO:0000313" key="4">
    <source>
        <dbReference type="Proteomes" id="UP001630127"/>
    </source>
</evidence>
<dbReference type="AlphaFoldDB" id="A0ABD2ZRZ2"/>
<dbReference type="Proteomes" id="UP001630127">
    <property type="component" value="Unassembled WGS sequence"/>
</dbReference>
<dbReference type="PANTHER" id="PTHR21596:SF82">
    <property type="entry name" value="FACTOR OF DNA METHYLATION 5-LIKE"/>
    <property type="match status" value="1"/>
</dbReference>
<comment type="caution">
    <text evidence="3">The sequence shown here is derived from an EMBL/GenBank/DDBJ whole genome shotgun (WGS) entry which is preliminary data.</text>
</comment>